<evidence type="ECO:0000313" key="2">
    <source>
        <dbReference type="EMBL" id="MBX23775.1"/>
    </source>
</evidence>
<proteinExistence type="predicted"/>
<organism evidence="2">
    <name type="scientific">Rhizophora mucronata</name>
    <name type="common">Asiatic mangrove</name>
    <dbReference type="NCBI Taxonomy" id="61149"/>
    <lineage>
        <taxon>Eukaryota</taxon>
        <taxon>Viridiplantae</taxon>
        <taxon>Streptophyta</taxon>
        <taxon>Embryophyta</taxon>
        <taxon>Tracheophyta</taxon>
        <taxon>Spermatophyta</taxon>
        <taxon>Magnoliopsida</taxon>
        <taxon>eudicotyledons</taxon>
        <taxon>Gunneridae</taxon>
        <taxon>Pentapetalae</taxon>
        <taxon>rosids</taxon>
        <taxon>fabids</taxon>
        <taxon>Malpighiales</taxon>
        <taxon>Rhizophoraceae</taxon>
        <taxon>Rhizophora</taxon>
    </lineage>
</organism>
<protein>
    <submittedName>
        <fullName evidence="2">Uncharacterized protein</fullName>
    </submittedName>
</protein>
<evidence type="ECO:0000256" key="1">
    <source>
        <dbReference type="SAM" id="Phobius"/>
    </source>
</evidence>
<sequence length="58" mass="6731">MVYAVLHLQNILACCSFNIVITIIIIFSFLFKKKRGNERHLSVFNTASVYVAAYYSWI</sequence>
<reference evidence="2" key="1">
    <citation type="submission" date="2018-02" db="EMBL/GenBank/DDBJ databases">
        <title>Rhizophora mucronata_Transcriptome.</title>
        <authorList>
            <person name="Meera S.P."/>
            <person name="Sreeshan A."/>
            <person name="Augustine A."/>
        </authorList>
    </citation>
    <scope>NUCLEOTIDE SEQUENCE</scope>
    <source>
        <tissue evidence="2">Leaf</tissue>
    </source>
</reference>
<dbReference type="AlphaFoldDB" id="A0A2P2M0L5"/>
<keyword evidence="1" id="KW-0472">Membrane</keyword>
<dbReference type="EMBL" id="GGEC01043291">
    <property type="protein sequence ID" value="MBX23775.1"/>
    <property type="molecule type" value="Transcribed_RNA"/>
</dbReference>
<keyword evidence="1" id="KW-1133">Transmembrane helix</keyword>
<name>A0A2P2M0L5_RHIMU</name>
<keyword evidence="1" id="KW-0812">Transmembrane</keyword>
<accession>A0A2P2M0L5</accession>
<feature type="transmembrane region" description="Helical" evidence="1">
    <location>
        <begin position="6"/>
        <end position="31"/>
    </location>
</feature>